<proteinExistence type="predicted"/>
<dbReference type="EMBL" id="CCXZ01000139">
    <property type="protein sequence ID" value="CEG16584.1"/>
    <property type="molecule type" value="Genomic_DNA"/>
</dbReference>
<protein>
    <submittedName>
        <fullName evidence="1">Uncharacterized protein</fullName>
    </submittedName>
</protein>
<reference evidence="1 2" key="1">
    <citation type="submission" date="2014-09" db="EMBL/GenBank/DDBJ databases">
        <authorList>
            <person name="Regsiter A."/>
        </authorList>
    </citation>
    <scope>NUCLEOTIDE SEQUENCE [LARGE SCALE GENOMIC DNA]</scope>
</reference>
<dbReference type="AlphaFoldDB" id="A0A0U5FDN8"/>
<sequence>MRQWSALARSCAGSQRAAQVLHVRLTLRHSARRYFGDLYDVFRVAVTFRNPSIAGNTSTFCEIGQSPMP</sequence>
<comment type="caution">
    <text evidence="1">The sequence shown here is derived from an EMBL/GenBank/DDBJ whole genome shotgun (WGS) entry which is preliminary data.</text>
</comment>
<dbReference type="Proteomes" id="UP000052230">
    <property type="component" value="Unassembled WGS sequence"/>
</dbReference>
<gene>
    <name evidence="1" type="ORF">XAC3562_450002</name>
</gene>
<name>A0A0U5FDN8_XANCI</name>
<organism evidence="1 2">
    <name type="scientific">Xanthomonas citri pv. citri</name>
    <dbReference type="NCBI Taxonomy" id="611301"/>
    <lineage>
        <taxon>Bacteria</taxon>
        <taxon>Pseudomonadati</taxon>
        <taxon>Pseudomonadota</taxon>
        <taxon>Gammaproteobacteria</taxon>
        <taxon>Lysobacterales</taxon>
        <taxon>Lysobacteraceae</taxon>
        <taxon>Xanthomonas</taxon>
    </lineage>
</organism>
<keyword evidence="2" id="KW-1185">Reference proteome</keyword>
<accession>A0A0U5FDN8</accession>
<evidence type="ECO:0000313" key="1">
    <source>
        <dbReference type="EMBL" id="CEG16584.1"/>
    </source>
</evidence>
<evidence type="ECO:0000313" key="2">
    <source>
        <dbReference type="Proteomes" id="UP000052230"/>
    </source>
</evidence>